<evidence type="ECO:0000313" key="4">
    <source>
        <dbReference type="Proteomes" id="UP000253204"/>
    </source>
</evidence>
<dbReference type="Pfam" id="PF13701">
    <property type="entry name" value="DDE_Tnp_1_4"/>
    <property type="match status" value="1"/>
</dbReference>
<name>A0A368TVE9_9GAMM</name>
<evidence type="ECO:0000256" key="1">
    <source>
        <dbReference type="SAM" id="MobiDB-lite"/>
    </source>
</evidence>
<dbReference type="Proteomes" id="UP000253204">
    <property type="component" value="Unassembled WGS sequence"/>
</dbReference>
<evidence type="ECO:0000259" key="2">
    <source>
        <dbReference type="Pfam" id="PF13701"/>
    </source>
</evidence>
<protein>
    <recommendedName>
        <fullName evidence="2">Transposase DDE domain-containing protein</fullName>
    </recommendedName>
</protein>
<accession>A0A368TVE9</accession>
<feature type="region of interest" description="Disordered" evidence="1">
    <location>
        <begin position="239"/>
        <end position="262"/>
    </location>
</feature>
<dbReference type="OrthoDB" id="9815173at2"/>
<organism evidence="3 4">
    <name type="scientific">Vreelandella rituensis</name>
    <dbReference type="NCBI Taxonomy" id="2282306"/>
    <lineage>
        <taxon>Bacteria</taxon>
        <taxon>Pseudomonadati</taxon>
        <taxon>Pseudomonadota</taxon>
        <taxon>Gammaproteobacteria</taxon>
        <taxon>Oceanospirillales</taxon>
        <taxon>Halomonadaceae</taxon>
        <taxon>Vreelandella</taxon>
    </lineage>
</organism>
<dbReference type="InterPro" id="IPR025668">
    <property type="entry name" value="Tnp_DDE_dom"/>
</dbReference>
<gene>
    <name evidence="3" type="ORF">DU506_14970</name>
</gene>
<reference evidence="3 4" key="1">
    <citation type="submission" date="2018-07" db="EMBL/GenBank/DDBJ databases">
        <title>Halomonas rutogse sp. nov., isolated from Lake TangqianCo on Tibetan Plateau.</title>
        <authorList>
            <person name="Lu H."/>
            <person name="Xing P."/>
            <person name="Wu Q."/>
        </authorList>
    </citation>
    <scope>NUCLEOTIDE SEQUENCE [LARGE SCALE GENOMIC DNA]</scope>
    <source>
        <strain evidence="3 4">TQ8S</strain>
    </source>
</reference>
<evidence type="ECO:0000313" key="3">
    <source>
        <dbReference type="EMBL" id="RCV88326.1"/>
    </source>
</evidence>
<dbReference type="EMBL" id="QPIJ01000040">
    <property type="protein sequence ID" value="RCV88326.1"/>
    <property type="molecule type" value="Genomic_DNA"/>
</dbReference>
<keyword evidence="4" id="KW-1185">Reference proteome</keyword>
<proteinExistence type="predicted"/>
<comment type="caution">
    <text evidence="3">The sequence shown here is derived from an EMBL/GenBank/DDBJ whole genome shotgun (WGS) entry which is preliminary data.</text>
</comment>
<feature type="region of interest" description="Disordered" evidence="1">
    <location>
        <begin position="189"/>
        <end position="225"/>
    </location>
</feature>
<dbReference type="AlphaFoldDB" id="A0A368TVE9"/>
<sequence length="262" mass="28723">MADIAIENVRRDKPFQQLLTLQKVPSTATLRQRLDKLAANDLQAHTAAWSTTLLSLVEAPITAETTHVCLDIDTFVMDNSNSKKEGVSRTYKKVDGYTPIAAYLCNEWRCLGLELRPGKQHIMKESNAFLGRVLPHAQGLTENPILLREDSGFDSQAHTWLCSNGSGSGSGSGSGRPLLTWAASSTISSNGTRVARPRPIRTPGGQWRRTIGKSAPWQTPGVVGTDCLNPRRQQGRLCRQTRDASGGTYRRSRWPAATRTGV</sequence>
<feature type="domain" description="Transposase DDE" evidence="2">
    <location>
        <begin position="6"/>
        <end position="163"/>
    </location>
</feature>